<dbReference type="EMBL" id="JAUNZN010000001">
    <property type="protein sequence ID" value="KAK4832214.1"/>
    <property type="molecule type" value="Genomic_DNA"/>
</dbReference>
<organism evidence="1 2">
    <name type="scientific">Mycteria americana</name>
    <name type="common">Wood stork</name>
    <dbReference type="NCBI Taxonomy" id="33587"/>
    <lineage>
        <taxon>Eukaryota</taxon>
        <taxon>Metazoa</taxon>
        <taxon>Chordata</taxon>
        <taxon>Craniata</taxon>
        <taxon>Vertebrata</taxon>
        <taxon>Euteleostomi</taxon>
        <taxon>Archelosauria</taxon>
        <taxon>Archosauria</taxon>
        <taxon>Dinosauria</taxon>
        <taxon>Saurischia</taxon>
        <taxon>Theropoda</taxon>
        <taxon>Coelurosauria</taxon>
        <taxon>Aves</taxon>
        <taxon>Neognathae</taxon>
        <taxon>Neoaves</taxon>
        <taxon>Aequornithes</taxon>
        <taxon>Ciconiiformes</taxon>
        <taxon>Ciconiidae</taxon>
        <taxon>Mycteria</taxon>
    </lineage>
</organism>
<dbReference type="Proteomes" id="UP001333110">
    <property type="component" value="Unassembled WGS sequence"/>
</dbReference>
<keyword evidence="2" id="KW-1185">Reference proteome</keyword>
<proteinExistence type="predicted"/>
<comment type="caution">
    <text evidence="1">The sequence shown here is derived from an EMBL/GenBank/DDBJ whole genome shotgun (WGS) entry which is preliminary data.</text>
</comment>
<protein>
    <submittedName>
        <fullName evidence="1">Uncharacterized protein</fullName>
    </submittedName>
</protein>
<evidence type="ECO:0000313" key="1">
    <source>
        <dbReference type="EMBL" id="KAK4832214.1"/>
    </source>
</evidence>
<gene>
    <name evidence="1" type="ORF">QYF61_021061</name>
</gene>
<accession>A0AAN7NVX0</accession>
<reference evidence="1 2" key="1">
    <citation type="journal article" date="2023" name="J. Hered.">
        <title>Chromosome-level genome of the wood stork (Mycteria americana) provides insight into avian chromosome evolution.</title>
        <authorList>
            <person name="Flamio R. Jr."/>
            <person name="Ramstad K.M."/>
        </authorList>
    </citation>
    <scope>NUCLEOTIDE SEQUENCE [LARGE SCALE GENOMIC DNA]</scope>
    <source>
        <strain evidence="1">JAX WOST 10</strain>
    </source>
</reference>
<evidence type="ECO:0000313" key="2">
    <source>
        <dbReference type="Proteomes" id="UP001333110"/>
    </source>
</evidence>
<name>A0AAN7NVX0_MYCAM</name>
<dbReference type="AlphaFoldDB" id="A0AAN7NVX0"/>
<sequence>MGNCLPKIRWKVRIPIRRKRYSHKETQTYSYPPSTIKEHFAKNDAMNSSELWYSTVRHNVKHEASVSDINNQTEYALINVPKGKKNIASTEQQNEYDYVLI</sequence>